<feature type="domain" description="Alpha-D-phosphohexomutase alpha/beta/alpha" evidence="9">
    <location>
        <begin position="6"/>
        <end position="131"/>
    </location>
</feature>
<dbReference type="Pfam" id="PF02880">
    <property type="entry name" value="PGM_PMM_III"/>
    <property type="match status" value="1"/>
</dbReference>
<dbReference type="CDD" id="cd03089">
    <property type="entry name" value="PMM_PGM"/>
    <property type="match status" value="1"/>
</dbReference>
<reference evidence="12 13" key="1">
    <citation type="journal article" date="2016" name="Nat. Commun.">
        <title>Thousands of microbial genomes shed light on interconnected biogeochemical processes in an aquifer system.</title>
        <authorList>
            <person name="Anantharaman K."/>
            <person name="Brown C.T."/>
            <person name="Hug L.A."/>
            <person name="Sharon I."/>
            <person name="Castelle C.J."/>
            <person name="Probst A.J."/>
            <person name="Thomas B.C."/>
            <person name="Singh A."/>
            <person name="Wilkins M.J."/>
            <person name="Karaoz U."/>
            <person name="Brodie E.L."/>
            <person name="Williams K.H."/>
            <person name="Hubbard S.S."/>
            <person name="Banfield J.F."/>
        </authorList>
    </citation>
    <scope>NUCLEOTIDE SEQUENCE [LARGE SCALE GENOMIC DNA]</scope>
</reference>
<evidence type="ECO:0000256" key="6">
    <source>
        <dbReference type="ARBA" id="ARBA00023235"/>
    </source>
</evidence>
<feature type="domain" description="Alpha-D-phosphohexomutase alpha/beta/alpha" evidence="10">
    <location>
        <begin position="157"/>
        <end position="256"/>
    </location>
</feature>
<dbReference type="EMBL" id="MHPJ01000018">
    <property type="protein sequence ID" value="OGZ78538.1"/>
    <property type="molecule type" value="Genomic_DNA"/>
</dbReference>
<evidence type="ECO:0000259" key="11">
    <source>
        <dbReference type="Pfam" id="PF02880"/>
    </source>
</evidence>
<evidence type="ECO:0000259" key="10">
    <source>
        <dbReference type="Pfam" id="PF02879"/>
    </source>
</evidence>
<evidence type="ECO:0000313" key="13">
    <source>
        <dbReference type="Proteomes" id="UP000178650"/>
    </source>
</evidence>
<sequence length="451" mass="50058">MKINSNIFKSYDIRGIYPSELNEESAFEIGRAFARQNNVKKAIIGRDARLSSPLLFNELAKGILAEGGQVFDIGQTLTECLYFAVGNYGFDAGIMVTASHNPKDYNGFKMLKKAGNNIEMVRGKDLLAEIKAASPAGEASLAPKSPVAILGRDIWQDYINHIFSFIDLEKIAPLKIVVDASNGVAGIVLEKIKEKLPIEIIALNFEPNGNFPNHSPNPLKEGSADKISELIKNQKADFGIMFDGDADRIFLVDENGELVRADAVLLLLAKYFLQKNPGMAIAYNAICSKAVSEFIKKWGGKAIRTQVGFVNVRDGLLKNNGIMGGELSGHYCFRDNFYMDSGMISFLSLLQIISGDTKSVSEIIKELSPYKKSPELNFKVENKDAVLEKVKQKYADGAQDFLDGITVAYKNWWFNVRSSNTEPLLRLTIEAETQETLEEKQKELTKFITKP</sequence>
<dbReference type="Pfam" id="PF02879">
    <property type="entry name" value="PGM_PMM_II"/>
    <property type="match status" value="1"/>
</dbReference>
<protein>
    <recommendedName>
        <fullName evidence="14">Phosphomannomutase/phosphoglucomutase</fullName>
    </recommendedName>
</protein>
<dbReference type="InterPro" id="IPR005843">
    <property type="entry name" value="A-D-PHexomutase_C"/>
</dbReference>
<dbReference type="GO" id="GO:0005975">
    <property type="term" value="P:carbohydrate metabolic process"/>
    <property type="evidence" value="ECO:0007669"/>
    <property type="project" value="InterPro"/>
</dbReference>
<dbReference type="Gene3D" id="3.40.120.10">
    <property type="entry name" value="Alpha-D-Glucose-1,6-Bisphosphate, subunit A, domain 3"/>
    <property type="match status" value="3"/>
</dbReference>
<evidence type="ECO:0000256" key="5">
    <source>
        <dbReference type="ARBA" id="ARBA00022842"/>
    </source>
</evidence>
<evidence type="ECO:0000256" key="4">
    <source>
        <dbReference type="ARBA" id="ARBA00022723"/>
    </source>
</evidence>
<accession>A0A1G2IWK2</accession>
<evidence type="ECO:0000256" key="3">
    <source>
        <dbReference type="ARBA" id="ARBA00022553"/>
    </source>
</evidence>
<name>A0A1G2IWK2_9BACT</name>
<dbReference type="InterPro" id="IPR016055">
    <property type="entry name" value="A-D-PHexomutase_a/b/a-I/II/III"/>
</dbReference>
<dbReference type="InterPro" id="IPR005844">
    <property type="entry name" value="A-D-PHexomutase_a/b/a-I"/>
</dbReference>
<dbReference type="InterPro" id="IPR005845">
    <property type="entry name" value="A-D-PHexomutase_a/b/a-II"/>
</dbReference>
<comment type="caution">
    <text evidence="12">The sequence shown here is derived from an EMBL/GenBank/DDBJ whole genome shotgun (WGS) entry which is preliminary data.</text>
</comment>
<dbReference type="PROSITE" id="PS00710">
    <property type="entry name" value="PGM_PMM"/>
    <property type="match status" value="1"/>
</dbReference>
<comment type="similarity">
    <text evidence="2 7">Belongs to the phosphohexose mutase family.</text>
</comment>
<keyword evidence="6" id="KW-0413">Isomerase</keyword>
<organism evidence="12 13">
    <name type="scientific">Candidatus Staskawiczbacteria bacterium RIFOXYB1_FULL_37_44</name>
    <dbReference type="NCBI Taxonomy" id="1802223"/>
    <lineage>
        <taxon>Bacteria</taxon>
        <taxon>Candidatus Staskawicziibacteriota</taxon>
    </lineage>
</organism>
<dbReference type="SUPFAM" id="SSF55957">
    <property type="entry name" value="Phosphoglucomutase, C-terminal domain"/>
    <property type="match status" value="1"/>
</dbReference>
<dbReference type="PANTHER" id="PTHR43771:SF1">
    <property type="entry name" value="PHOSPHOMANNOMUTASE"/>
    <property type="match status" value="1"/>
</dbReference>
<feature type="domain" description="Alpha-D-phosphohexomutase alpha/beta/alpha" evidence="11">
    <location>
        <begin position="262"/>
        <end position="367"/>
    </location>
</feature>
<dbReference type="AlphaFoldDB" id="A0A1G2IWK2"/>
<evidence type="ECO:0000259" key="9">
    <source>
        <dbReference type="Pfam" id="PF02878"/>
    </source>
</evidence>
<evidence type="ECO:0008006" key="14">
    <source>
        <dbReference type="Google" id="ProtNLM"/>
    </source>
</evidence>
<dbReference type="InterPro" id="IPR005841">
    <property type="entry name" value="Alpha-D-phosphohexomutase_SF"/>
</dbReference>
<keyword evidence="3" id="KW-0597">Phosphoprotein</keyword>
<dbReference type="InterPro" id="IPR036900">
    <property type="entry name" value="A-D-PHexomutase_C_sf"/>
</dbReference>
<keyword evidence="5 7" id="KW-0460">Magnesium</keyword>
<dbReference type="GO" id="GO:0000287">
    <property type="term" value="F:magnesium ion binding"/>
    <property type="evidence" value="ECO:0007669"/>
    <property type="project" value="InterPro"/>
</dbReference>
<dbReference type="Pfam" id="PF00408">
    <property type="entry name" value="PGM_PMM_IV"/>
    <property type="match status" value="1"/>
</dbReference>
<dbReference type="Gene3D" id="3.30.310.50">
    <property type="entry name" value="Alpha-D-phosphohexomutase, C-terminal domain"/>
    <property type="match status" value="1"/>
</dbReference>
<dbReference type="PANTHER" id="PTHR43771">
    <property type="entry name" value="PHOSPHOMANNOMUTASE"/>
    <property type="match status" value="1"/>
</dbReference>
<evidence type="ECO:0000259" key="8">
    <source>
        <dbReference type="Pfam" id="PF00408"/>
    </source>
</evidence>
<dbReference type="InterPro" id="IPR016066">
    <property type="entry name" value="A-D-PHexomutase_CS"/>
</dbReference>
<evidence type="ECO:0000313" key="12">
    <source>
        <dbReference type="EMBL" id="OGZ78538.1"/>
    </source>
</evidence>
<dbReference type="PRINTS" id="PR00509">
    <property type="entry name" value="PGMPMM"/>
</dbReference>
<evidence type="ECO:0000256" key="7">
    <source>
        <dbReference type="RuleBase" id="RU004326"/>
    </source>
</evidence>
<feature type="domain" description="Alpha-D-phosphohexomutase C-terminal" evidence="8">
    <location>
        <begin position="375"/>
        <end position="444"/>
    </location>
</feature>
<evidence type="ECO:0000256" key="2">
    <source>
        <dbReference type="ARBA" id="ARBA00010231"/>
    </source>
</evidence>
<evidence type="ECO:0000256" key="1">
    <source>
        <dbReference type="ARBA" id="ARBA00001946"/>
    </source>
</evidence>
<dbReference type="Proteomes" id="UP000178650">
    <property type="component" value="Unassembled WGS sequence"/>
</dbReference>
<dbReference type="InterPro" id="IPR005846">
    <property type="entry name" value="A-D-PHexomutase_a/b/a-III"/>
</dbReference>
<keyword evidence="4 7" id="KW-0479">Metal-binding</keyword>
<proteinExistence type="inferred from homology"/>
<dbReference type="STRING" id="1802223.A2358_03485"/>
<comment type="cofactor">
    <cofactor evidence="1">
        <name>Mg(2+)</name>
        <dbReference type="ChEBI" id="CHEBI:18420"/>
    </cofactor>
</comment>
<dbReference type="Pfam" id="PF02878">
    <property type="entry name" value="PGM_PMM_I"/>
    <property type="match status" value="1"/>
</dbReference>
<gene>
    <name evidence="12" type="ORF">A2358_03485</name>
</gene>
<dbReference type="GO" id="GO:0016868">
    <property type="term" value="F:intramolecular phosphotransferase activity"/>
    <property type="evidence" value="ECO:0007669"/>
    <property type="project" value="InterPro"/>
</dbReference>
<dbReference type="SUPFAM" id="SSF53738">
    <property type="entry name" value="Phosphoglucomutase, first 3 domains"/>
    <property type="match status" value="3"/>
</dbReference>